<dbReference type="EMBL" id="VSWC01000002">
    <property type="protein sequence ID" value="KAA1117393.1"/>
    <property type="molecule type" value="Genomic_DNA"/>
</dbReference>
<evidence type="ECO:0000313" key="1">
    <source>
        <dbReference type="EMBL" id="KAA1117393.1"/>
    </source>
</evidence>
<evidence type="ECO:0000313" key="2">
    <source>
        <dbReference type="Proteomes" id="UP000324748"/>
    </source>
</evidence>
<dbReference type="AlphaFoldDB" id="A0A5B0QWW3"/>
<reference evidence="1 2" key="1">
    <citation type="submission" date="2019-05" db="EMBL/GenBank/DDBJ databases">
        <title>Emergence of the Ug99 lineage of the wheat stem rust pathogen through somatic hybridization.</title>
        <authorList>
            <person name="Li F."/>
            <person name="Upadhyaya N.M."/>
            <person name="Sperschneider J."/>
            <person name="Matny O."/>
            <person name="Nguyen-Phuc H."/>
            <person name="Mago R."/>
            <person name="Raley C."/>
            <person name="Miller M.E."/>
            <person name="Silverstein K.A.T."/>
            <person name="Henningsen E."/>
            <person name="Hirsch C.D."/>
            <person name="Visser B."/>
            <person name="Pretorius Z.A."/>
            <person name="Steffenson B.J."/>
            <person name="Schwessinger B."/>
            <person name="Dodds P.N."/>
            <person name="Figueroa M."/>
        </authorList>
    </citation>
    <scope>NUCLEOTIDE SEQUENCE [LARGE SCALE GENOMIC DNA]</scope>
    <source>
        <strain evidence="1">21-0</strain>
    </source>
</reference>
<accession>A0A5B0QWW3</accession>
<dbReference type="Proteomes" id="UP000324748">
    <property type="component" value="Unassembled WGS sequence"/>
</dbReference>
<sequence>MPKDIVVTLNLQHNCHDGKCPIKKTKMVQAERQDTPVRVQQVCHTDSKHYILNSVSFHESEEHRHMNNLIFHQIDSEDVVEAMSEGHLTWKAHCQKTMPRKKKKVGVRTGDDNQSCKPLVELSAISFGGKLESWSRVGERTDHAARFRSPNSGRFCWVNEIGLTTSVARERPTDSQTVLPTALQPTRSVNLGGWGGPQCTNGHITWPFSHCGPPHPPTNGLYRGWRIVVHPGWFHNHPPTENVARWCSVGKKSAPVPRRM</sequence>
<proteinExistence type="predicted"/>
<gene>
    <name evidence="1" type="ORF">PGT21_005899</name>
</gene>
<name>A0A5B0QWW3_PUCGR</name>
<organism evidence="1 2">
    <name type="scientific">Puccinia graminis f. sp. tritici</name>
    <dbReference type="NCBI Taxonomy" id="56615"/>
    <lineage>
        <taxon>Eukaryota</taxon>
        <taxon>Fungi</taxon>
        <taxon>Dikarya</taxon>
        <taxon>Basidiomycota</taxon>
        <taxon>Pucciniomycotina</taxon>
        <taxon>Pucciniomycetes</taxon>
        <taxon>Pucciniales</taxon>
        <taxon>Pucciniaceae</taxon>
        <taxon>Puccinia</taxon>
    </lineage>
</organism>
<keyword evidence="2" id="KW-1185">Reference proteome</keyword>
<protein>
    <submittedName>
        <fullName evidence="1">Uncharacterized protein</fullName>
    </submittedName>
</protein>
<dbReference type="OrthoDB" id="10313120at2759"/>
<comment type="caution">
    <text evidence="1">The sequence shown here is derived from an EMBL/GenBank/DDBJ whole genome shotgun (WGS) entry which is preliminary data.</text>
</comment>